<dbReference type="RefSeq" id="WP_137685480.1">
    <property type="nucleotide sequence ID" value="NZ_BIXZ01000015.1"/>
</dbReference>
<evidence type="ECO:0000313" key="1">
    <source>
        <dbReference type="EMBL" id="GCF16095.1"/>
    </source>
</evidence>
<proteinExistence type="predicted"/>
<dbReference type="OrthoDB" id="216239at2157"/>
<organism evidence="1 2">
    <name type="scientific">Haloarcula mannanilytica</name>
    <dbReference type="NCBI Taxonomy" id="2509225"/>
    <lineage>
        <taxon>Archaea</taxon>
        <taxon>Methanobacteriati</taxon>
        <taxon>Methanobacteriota</taxon>
        <taxon>Stenosarchaea group</taxon>
        <taxon>Halobacteria</taxon>
        <taxon>Halobacteriales</taxon>
        <taxon>Haloarculaceae</taxon>
        <taxon>Haloarcula</taxon>
    </lineage>
</organism>
<dbReference type="EMBL" id="BIXZ01000015">
    <property type="protein sequence ID" value="GCF16095.1"/>
    <property type="molecule type" value="Genomic_DNA"/>
</dbReference>
<dbReference type="Proteomes" id="UP000304382">
    <property type="component" value="Unassembled WGS sequence"/>
</dbReference>
<protein>
    <submittedName>
        <fullName evidence="1">Uncharacterized protein</fullName>
    </submittedName>
</protein>
<accession>A0A4C2EP53</accession>
<sequence length="70" mass="8300">MARADTTVATERDTAPAQPDEWRLRYMVGDLTHYTEWTTDFPTVENYYEQYRRGDYAHDVVIERRAVIEG</sequence>
<name>A0A4C2EP53_9EURY</name>
<dbReference type="AlphaFoldDB" id="A0A4C2EP53"/>
<keyword evidence="2" id="KW-1185">Reference proteome</keyword>
<reference evidence="1 2" key="1">
    <citation type="submission" date="2019-02" db="EMBL/GenBank/DDBJ databases">
        <title>Haloarcula mannanilyticum sp. nov., a mannan degrading haloarchaeon isolated from commercial salt.</title>
        <authorList>
            <person name="Enomoto S."/>
            <person name="Shimane Y."/>
            <person name="Kamekura M."/>
            <person name="Ito T."/>
            <person name="Moriya O."/>
            <person name="Ihara K."/>
            <person name="Takahashi-Ando N."/>
            <person name="Fukushima Y."/>
            <person name="Yoshida Y."/>
            <person name="Usama R."/>
            <person name="Takai K."/>
            <person name="Minegishi H."/>
        </authorList>
    </citation>
    <scope>NUCLEOTIDE SEQUENCE [LARGE SCALE GENOMIC DNA]</scope>
    <source>
        <strain evidence="1 2">MD130-1</strain>
    </source>
</reference>
<gene>
    <name evidence="1" type="ORF">Harman_40300</name>
</gene>
<comment type="caution">
    <text evidence="1">The sequence shown here is derived from an EMBL/GenBank/DDBJ whole genome shotgun (WGS) entry which is preliminary data.</text>
</comment>
<evidence type="ECO:0000313" key="2">
    <source>
        <dbReference type="Proteomes" id="UP000304382"/>
    </source>
</evidence>